<dbReference type="GO" id="GO:0009166">
    <property type="term" value="P:nucleotide catabolic process"/>
    <property type="evidence" value="ECO:0007669"/>
    <property type="project" value="InterPro"/>
</dbReference>
<reference evidence="2 3" key="1">
    <citation type="submission" date="2007-07" db="EMBL/GenBank/DDBJ databases">
        <title>Complete sequence of Fervidobacterium nodosum Rt17-B1.</title>
        <authorList>
            <consortium name="US DOE Joint Genome Institute"/>
            <person name="Copeland A."/>
            <person name="Lucas S."/>
            <person name="Lapidus A."/>
            <person name="Barry K."/>
            <person name="Glavina del Rio T."/>
            <person name="Dalin E."/>
            <person name="Tice H."/>
            <person name="Pitluck S."/>
            <person name="Saunders E."/>
            <person name="Brettin T."/>
            <person name="Bruce D."/>
            <person name="Detter J.C."/>
            <person name="Han C."/>
            <person name="Schmutz J."/>
            <person name="Larimer F."/>
            <person name="Land M."/>
            <person name="Hauser L."/>
            <person name="Kyrpides N."/>
            <person name="Mikhailova N."/>
            <person name="Nelson K."/>
            <person name="Gogarten J.P."/>
            <person name="Noll K."/>
            <person name="Richardson P."/>
        </authorList>
    </citation>
    <scope>NUCLEOTIDE SEQUENCE [LARGE SCALE GENOMIC DNA]</scope>
    <source>
        <strain evidence="3">ATCC 35602 / DSM 5306 / Rt17-B1</strain>
    </source>
</reference>
<dbReference type="Gene3D" id="3.60.21.10">
    <property type="match status" value="1"/>
</dbReference>
<dbReference type="SUPFAM" id="SSF54106">
    <property type="entry name" value="LysM domain"/>
    <property type="match status" value="1"/>
</dbReference>
<gene>
    <name evidence="2" type="ordered locus">Fnod_0797</name>
</gene>
<proteinExistence type="predicted"/>
<sequence>MSKKFITLFMFVLFALSTFVLASQIIILHTSNIYGNVLPYDYFSNMYQPKGLAILKTYVDNLRSSNPDTILIDTGNLLYGSPFGDYSSLQEDNPVINAFNLLNYDAFVPGTFEVNYSPERLIGVFKNLKTSVLAANLANVFPSNVVSFKVKTMSNGFKVAMIGVVVPYDSQKYVDYIESVRNTLNTAKKMNPDLIILATSGGITNDPITGKQIAIRSELNIGDELVREFSKDVDIFLFGNQDFVYTGSKSNKIYSVTGSEAKGVNKITLNVEKDKSFKIKSVKIERVLLSNVEPSEIVLNQVKKFEGDFNKWLDEVIAQSNISVGFNKYMAMLDDNFVTEFVNKLIINYTNSNLGIWNVFNANCPGIPQGEITRRDLYSLVGKTTSVKLVKMTGADIKNYILTSAKLLKYNGVRILFDESLTNKPWLYDLFENINYSVVLNENKIRSIKYLGRDLDDNSEVIVSVPSVRTYGTNPILRGEVIEDFEIPVQQIIFENLKGRVIDGAMDSNYSVYVKLEYEVKPGDTFNQILQRLAVTDSELLELNPIIKNINLIRPGWKLVYYKKYLNLIPPIREFFEVK</sequence>
<dbReference type="SUPFAM" id="SSF56300">
    <property type="entry name" value="Metallo-dependent phosphatases"/>
    <property type="match status" value="1"/>
</dbReference>
<organism evidence="2 3">
    <name type="scientific">Fervidobacterium nodosum (strain ATCC 35602 / DSM 5306 / Rt17-B1)</name>
    <dbReference type="NCBI Taxonomy" id="381764"/>
    <lineage>
        <taxon>Bacteria</taxon>
        <taxon>Thermotogati</taxon>
        <taxon>Thermotogota</taxon>
        <taxon>Thermotogae</taxon>
        <taxon>Thermotogales</taxon>
        <taxon>Fervidobacteriaceae</taxon>
        <taxon>Fervidobacterium</taxon>
    </lineage>
</organism>
<dbReference type="InterPro" id="IPR018392">
    <property type="entry name" value="LysM"/>
</dbReference>
<dbReference type="InterPro" id="IPR036779">
    <property type="entry name" value="LysM_dom_sf"/>
</dbReference>
<dbReference type="PROSITE" id="PS51782">
    <property type="entry name" value="LYSM"/>
    <property type="match status" value="1"/>
</dbReference>
<dbReference type="Pfam" id="PF02872">
    <property type="entry name" value="5_nucleotid_C"/>
    <property type="match status" value="1"/>
</dbReference>
<dbReference type="InterPro" id="IPR008334">
    <property type="entry name" value="5'-Nucleotdase_C"/>
</dbReference>
<dbReference type="KEGG" id="fno:Fnod_0797"/>
<feature type="domain" description="LysM" evidence="1">
    <location>
        <begin position="516"/>
        <end position="561"/>
    </location>
</feature>
<dbReference type="SMART" id="SM00257">
    <property type="entry name" value="LysM"/>
    <property type="match status" value="1"/>
</dbReference>
<dbReference type="eggNOG" id="COG0737">
    <property type="taxonomic scope" value="Bacteria"/>
</dbReference>
<dbReference type="CDD" id="cd00118">
    <property type="entry name" value="LysM"/>
    <property type="match status" value="1"/>
</dbReference>
<evidence type="ECO:0000313" key="2">
    <source>
        <dbReference type="EMBL" id="ABS60650.1"/>
    </source>
</evidence>
<dbReference type="Gene3D" id="3.90.780.10">
    <property type="entry name" value="5'-Nucleotidase, C-terminal domain"/>
    <property type="match status" value="1"/>
</dbReference>
<dbReference type="RefSeq" id="WP_011993967.1">
    <property type="nucleotide sequence ID" value="NC_009718.1"/>
</dbReference>
<dbReference type="STRING" id="381764.Fnod_0797"/>
<dbReference type="PANTHER" id="PTHR11575">
    <property type="entry name" value="5'-NUCLEOTIDASE-RELATED"/>
    <property type="match status" value="1"/>
</dbReference>
<dbReference type="HOGENOM" id="CLU_005854_7_3_0"/>
<dbReference type="Pfam" id="PF01476">
    <property type="entry name" value="LysM"/>
    <property type="match status" value="1"/>
</dbReference>
<protein>
    <submittedName>
        <fullName evidence="2">Peptidoglycan-binding LysM</fullName>
    </submittedName>
</protein>
<dbReference type="EMBL" id="CP000771">
    <property type="protein sequence ID" value="ABS60650.1"/>
    <property type="molecule type" value="Genomic_DNA"/>
</dbReference>
<dbReference type="OrthoDB" id="9800780at2"/>
<dbReference type="AlphaFoldDB" id="A7HL67"/>
<dbReference type="Proteomes" id="UP000002415">
    <property type="component" value="Chromosome"/>
</dbReference>
<reference evidence="2 3" key="2">
    <citation type="journal article" date="2009" name="Proc. Natl. Acad. Sci. U.S.A.">
        <title>On the chimeric nature, thermophilic origin, and phylogenetic placement of the Thermotogales.</title>
        <authorList>
            <person name="Zhaxybayeva O."/>
            <person name="Swithers K.S."/>
            <person name="Lapierre P."/>
            <person name="Fournier G.P."/>
            <person name="Bickhart D.M."/>
            <person name="DeBoy R.T."/>
            <person name="Nelson K.E."/>
            <person name="Nesbo C.L."/>
            <person name="Doolittle W.F."/>
            <person name="Gogarten J.P."/>
            <person name="Noll K.M."/>
        </authorList>
    </citation>
    <scope>NUCLEOTIDE SEQUENCE [LARGE SCALE GENOMIC DNA]</scope>
    <source>
        <strain evidence="3">ATCC 35602 / DSM 5306 / Rt17-B1</strain>
    </source>
</reference>
<evidence type="ECO:0000259" key="1">
    <source>
        <dbReference type="PROSITE" id="PS51782"/>
    </source>
</evidence>
<dbReference type="InterPro" id="IPR029052">
    <property type="entry name" value="Metallo-depent_PP-like"/>
</dbReference>
<dbReference type="GO" id="GO:0016787">
    <property type="term" value="F:hydrolase activity"/>
    <property type="evidence" value="ECO:0007669"/>
    <property type="project" value="InterPro"/>
</dbReference>
<dbReference type="eggNOG" id="COG1388">
    <property type="taxonomic scope" value="Bacteria"/>
</dbReference>
<dbReference type="Gene3D" id="3.10.350.10">
    <property type="entry name" value="LysM domain"/>
    <property type="match status" value="1"/>
</dbReference>
<dbReference type="PANTHER" id="PTHR11575:SF6">
    <property type="entry name" value="2',3'-CYCLIC-NUCLEOTIDE 2'-PHOSPHODIESTERASE_3'-NUCLEOTIDASE"/>
    <property type="match status" value="1"/>
</dbReference>
<dbReference type="GO" id="GO:0030288">
    <property type="term" value="C:outer membrane-bounded periplasmic space"/>
    <property type="evidence" value="ECO:0007669"/>
    <property type="project" value="TreeGrafter"/>
</dbReference>
<dbReference type="SUPFAM" id="SSF55816">
    <property type="entry name" value="5'-nucleotidase (syn. UDP-sugar hydrolase), C-terminal domain"/>
    <property type="match status" value="1"/>
</dbReference>
<keyword evidence="3" id="KW-1185">Reference proteome</keyword>
<name>A7HL67_FERNB</name>
<evidence type="ECO:0000313" key="3">
    <source>
        <dbReference type="Proteomes" id="UP000002415"/>
    </source>
</evidence>
<dbReference type="InterPro" id="IPR006179">
    <property type="entry name" value="5_nucleotidase/apyrase"/>
</dbReference>
<accession>A7HL67</accession>
<dbReference type="InterPro" id="IPR036907">
    <property type="entry name" value="5'-Nucleotdase_C_sf"/>
</dbReference>